<organism evidence="2 3">
    <name type="scientific">Lentzea indica</name>
    <dbReference type="NCBI Taxonomy" id="2604800"/>
    <lineage>
        <taxon>Bacteria</taxon>
        <taxon>Bacillati</taxon>
        <taxon>Actinomycetota</taxon>
        <taxon>Actinomycetes</taxon>
        <taxon>Pseudonocardiales</taxon>
        <taxon>Pseudonocardiaceae</taxon>
        <taxon>Lentzea</taxon>
    </lineage>
</organism>
<feature type="region of interest" description="Disordered" evidence="1">
    <location>
        <begin position="34"/>
        <end position="95"/>
    </location>
</feature>
<dbReference type="Proteomes" id="UP001515943">
    <property type="component" value="Unassembled WGS sequence"/>
</dbReference>
<gene>
    <name evidence="2" type="ORF">FXN61_04950</name>
</gene>
<keyword evidence="3" id="KW-1185">Reference proteome</keyword>
<evidence type="ECO:0000313" key="3">
    <source>
        <dbReference type="Proteomes" id="UP001515943"/>
    </source>
</evidence>
<feature type="region of interest" description="Disordered" evidence="1">
    <location>
        <begin position="110"/>
        <end position="139"/>
    </location>
</feature>
<feature type="compositionally biased region" description="Low complexity" evidence="1">
    <location>
        <begin position="61"/>
        <end position="72"/>
    </location>
</feature>
<dbReference type="EMBL" id="VSRL01000011">
    <property type="protein sequence ID" value="NKE56207.1"/>
    <property type="molecule type" value="Genomic_DNA"/>
</dbReference>
<feature type="compositionally biased region" description="Pro residues" evidence="1">
    <location>
        <begin position="73"/>
        <end position="86"/>
    </location>
</feature>
<evidence type="ECO:0000313" key="2">
    <source>
        <dbReference type="EMBL" id="NKE56207.1"/>
    </source>
</evidence>
<reference evidence="2 3" key="1">
    <citation type="submission" date="2019-08" db="EMBL/GenBank/DDBJ databases">
        <title>Lentzea from Indian Himalayas.</title>
        <authorList>
            <person name="Mandal S."/>
            <person name="Mallick Gupta A."/>
            <person name="Maiti P.K."/>
            <person name="Sarkar J."/>
            <person name="Mandal S."/>
        </authorList>
    </citation>
    <scope>NUCLEOTIDE SEQUENCE [LARGE SCALE GENOMIC DNA]</scope>
    <source>
        <strain evidence="2 3">PSKA42</strain>
    </source>
</reference>
<accession>A0ABX1FBF6</accession>
<sequence length="139" mass="13673">MRSGLPLPSISLGVALVTLAVLAGVAVSTGVVPVPGPSDAAPVEPEVANIGGDQPPMEFTPASSVVKVSPSRPSSPRPVVIPPPHSNPVVTPEAAEPRISVAGTTVVPTVSLPTLSSEPAPSAPSSSGPTENPRSDLGA</sequence>
<feature type="compositionally biased region" description="Low complexity" evidence="1">
    <location>
        <begin position="110"/>
        <end position="131"/>
    </location>
</feature>
<evidence type="ECO:0000256" key="1">
    <source>
        <dbReference type="SAM" id="MobiDB-lite"/>
    </source>
</evidence>
<comment type="caution">
    <text evidence="2">The sequence shown here is derived from an EMBL/GenBank/DDBJ whole genome shotgun (WGS) entry which is preliminary data.</text>
</comment>
<name>A0ABX1FBF6_9PSEU</name>
<evidence type="ECO:0008006" key="4">
    <source>
        <dbReference type="Google" id="ProtNLM"/>
    </source>
</evidence>
<dbReference type="RefSeq" id="WP_167970696.1">
    <property type="nucleotide sequence ID" value="NZ_VSRL01000011.1"/>
</dbReference>
<proteinExistence type="predicted"/>
<protein>
    <recommendedName>
        <fullName evidence="4">Serine/threonine protein kinase</fullName>
    </recommendedName>
</protein>